<protein>
    <submittedName>
        <fullName evidence="6">23S rRNA (Uracil(747)-C(5))-methyltransferase RlmC</fullName>
    </submittedName>
</protein>
<evidence type="ECO:0000313" key="7">
    <source>
        <dbReference type="Proteomes" id="UP000825799"/>
    </source>
</evidence>
<name>A0ABX8WHI0_9HYPH</name>
<dbReference type="Gene3D" id="3.40.50.150">
    <property type="entry name" value="Vaccinia Virus protein VP39"/>
    <property type="match status" value="1"/>
</dbReference>
<evidence type="ECO:0000256" key="4">
    <source>
        <dbReference type="PROSITE-ProRule" id="PRU01024"/>
    </source>
</evidence>
<feature type="active site" evidence="5">
    <location>
        <position position="335"/>
    </location>
</feature>
<feature type="binding site" evidence="4">
    <location>
        <position position="244"/>
    </location>
    <ligand>
        <name>S-adenosyl-L-methionine</name>
        <dbReference type="ChEBI" id="CHEBI:59789"/>
    </ligand>
</feature>
<dbReference type="CDD" id="cd02440">
    <property type="entry name" value="AdoMet_MTases"/>
    <property type="match status" value="1"/>
</dbReference>
<feature type="binding site" evidence="4">
    <location>
        <position position="308"/>
    </location>
    <ligand>
        <name>S-adenosyl-L-methionine</name>
        <dbReference type="ChEBI" id="CHEBI:59789"/>
    </ligand>
</feature>
<organism evidence="6 7">
    <name type="scientific">Devosia salina</name>
    <dbReference type="NCBI Taxonomy" id="2860336"/>
    <lineage>
        <taxon>Bacteria</taxon>
        <taxon>Pseudomonadati</taxon>
        <taxon>Pseudomonadota</taxon>
        <taxon>Alphaproteobacteria</taxon>
        <taxon>Hyphomicrobiales</taxon>
        <taxon>Devosiaceae</taxon>
        <taxon>Devosia</taxon>
    </lineage>
</organism>
<keyword evidence="1 4" id="KW-0489">Methyltransferase</keyword>
<feature type="binding site" evidence="4">
    <location>
        <position position="265"/>
    </location>
    <ligand>
        <name>S-adenosyl-L-methionine</name>
        <dbReference type="ChEBI" id="CHEBI:59789"/>
    </ligand>
</feature>
<comment type="similarity">
    <text evidence="4">Belongs to the class I-like SAM-binding methyltransferase superfamily. RNA M5U methyltransferase family.</text>
</comment>
<dbReference type="PROSITE" id="PS51687">
    <property type="entry name" value="SAM_MT_RNA_M5U"/>
    <property type="match status" value="1"/>
</dbReference>
<sequence length="376" mass="40128">MNAAMQCDYFDRGACRSCTLMGTPYDVQLAAKMAHAREVLAAWPDAVWLPPMTSASHGFRNRAKMVVGGTSDNPTLGILDSTQHGVDLTGCGILSAGLRAAFAPITAFISRARITPYDIPARRGELKHVLLTQSPDGDLMLRFVLRSTEALGRIRKHLPALLTDLPQLAVVTANLLPEHKAVLEGDEEILLSGGESLAMRLGSLVLHLRPASFFQTNTEVAAGLYAQAKAWIDEVAPRSVWDLYCGVGGFALHVAAPGRRIHGVEVSAPAVESARLSASEAGLADVTFAVGDATALSAGDIPDAIIVNPPRRGLGDRLCAVLEASGVPTIIYSSCNATTLAQDIAAMPAYAPQRIRLFDMFPQTDHSEVMVLLTRR</sequence>
<dbReference type="RefSeq" id="WP_220306702.1">
    <property type="nucleotide sequence ID" value="NZ_CP080590.1"/>
</dbReference>
<dbReference type="PROSITE" id="PS01230">
    <property type="entry name" value="TRMA_1"/>
    <property type="match status" value="1"/>
</dbReference>
<reference evidence="6 7" key="1">
    <citation type="submission" date="2021-08" db="EMBL/GenBank/DDBJ databases">
        <title>Devosia salina sp. nov., isolated from the South China Sea sediment.</title>
        <authorList>
            <person name="Zhou Z."/>
        </authorList>
    </citation>
    <scope>NUCLEOTIDE SEQUENCE [LARGE SCALE GENOMIC DNA]</scope>
    <source>
        <strain evidence="6 7">SCS-3</strain>
    </source>
</reference>
<dbReference type="InterPro" id="IPR010280">
    <property type="entry name" value="U5_MeTrfase_fam"/>
</dbReference>
<dbReference type="PANTHER" id="PTHR11061">
    <property type="entry name" value="RNA M5U METHYLTRANSFERASE"/>
    <property type="match status" value="1"/>
</dbReference>
<dbReference type="NCBIfam" id="NF002909">
    <property type="entry name" value="PRK03522.2-1"/>
    <property type="match status" value="1"/>
</dbReference>
<evidence type="ECO:0000256" key="2">
    <source>
        <dbReference type="ARBA" id="ARBA00022679"/>
    </source>
</evidence>
<evidence type="ECO:0000313" key="6">
    <source>
        <dbReference type="EMBL" id="QYO78223.1"/>
    </source>
</evidence>
<keyword evidence="2 4" id="KW-0808">Transferase</keyword>
<accession>A0ABX8WHI0</accession>
<dbReference type="InterPro" id="IPR030390">
    <property type="entry name" value="MeTrfase_TrmA_AS"/>
</dbReference>
<dbReference type="Proteomes" id="UP000825799">
    <property type="component" value="Chromosome"/>
</dbReference>
<evidence type="ECO:0000256" key="5">
    <source>
        <dbReference type="PROSITE-ProRule" id="PRU10015"/>
    </source>
</evidence>
<feature type="binding site" evidence="4">
    <location>
        <position position="215"/>
    </location>
    <ligand>
        <name>S-adenosyl-L-methionine</name>
        <dbReference type="ChEBI" id="CHEBI:59789"/>
    </ligand>
</feature>
<proteinExistence type="inferred from homology"/>
<evidence type="ECO:0000256" key="1">
    <source>
        <dbReference type="ARBA" id="ARBA00022603"/>
    </source>
</evidence>
<dbReference type="Pfam" id="PF05958">
    <property type="entry name" value="tRNA_U5-meth_tr"/>
    <property type="match status" value="2"/>
</dbReference>
<dbReference type="EMBL" id="CP080590">
    <property type="protein sequence ID" value="QYO78223.1"/>
    <property type="molecule type" value="Genomic_DNA"/>
</dbReference>
<evidence type="ECO:0000256" key="3">
    <source>
        <dbReference type="ARBA" id="ARBA00022691"/>
    </source>
</evidence>
<dbReference type="InterPro" id="IPR029063">
    <property type="entry name" value="SAM-dependent_MTases_sf"/>
</dbReference>
<gene>
    <name evidence="6" type="primary">rlmC</name>
    <name evidence="6" type="ORF">K1X15_06600</name>
</gene>
<feature type="active site" description="Nucleophile" evidence="4">
    <location>
        <position position="335"/>
    </location>
</feature>
<dbReference type="Gene3D" id="2.40.50.1070">
    <property type="match status" value="1"/>
</dbReference>
<dbReference type="SUPFAM" id="SSF53335">
    <property type="entry name" value="S-adenosyl-L-methionine-dependent methyltransferases"/>
    <property type="match status" value="1"/>
</dbReference>
<dbReference type="PANTHER" id="PTHR11061:SF30">
    <property type="entry name" value="TRNA (URACIL(54)-C(5))-METHYLTRANSFERASE"/>
    <property type="match status" value="1"/>
</dbReference>
<keyword evidence="3 4" id="KW-0949">S-adenosyl-L-methionine</keyword>
<keyword evidence="7" id="KW-1185">Reference proteome</keyword>